<gene>
    <name evidence="2" type="ORF">G6M90_00g068360</name>
</gene>
<proteinExistence type="predicted"/>
<dbReference type="Gene3D" id="3.90.1200.10">
    <property type="match status" value="1"/>
</dbReference>
<protein>
    <recommendedName>
        <fullName evidence="1">Aminoglycoside phosphotransferase domain-containing protein</fullName>
    </recommendedName>
</protein>
<dbReference type="SUPFAM" id="SSF56112">
    <property type="entry name" value="Protein kinase-like (PK-like)"/>
    <property type="match status" value="1"/>
</dbReference>
<organism evidence="2 3">
    <name type="scientific">Metarhizium brunneum</name>
    <dbReference type="NCBI Taxonomy" id="500148"/>
    <lineage>
        <taxon>Eukaryota</taxon>
        <taxon>Fungi</taxon>
        <taxon>Dikarya</taxon>
        <taxon>Ascomycota</taxon>
        <taxon>Pezizomycotina</taxon>
        <taxon>Sordariomycetes</taxon>
        <taxon>Hypocreomycetidae</taxon>
        <taxon>Hypocreales</taxon>
        <taxon>Clavicipitaceae</taxon>
        <taxon>Metarhizium</taxon>
    </lineage>
</organism>
<name>A0A7D5YTF2_9HYPO</name>
<dbReference type="Proteomes" id="UP000510686">
    <property type="component" value="Chromosome 4"/>
</dbReference>
<dbReference type="PANTHER" id="PTHR21310:SF59">
    <property type="entry name" value="AMINOGLYCOSIDE PHOSPHOTRANSFERASE DOMAIN-CONTAINING PROTEIN"/>
    <property type="match status" value="1"/>
</dbReference>
<reference evidence="2 3" key="1">
    <citation type="submission" date="2020-07" db="EMBL/GenBank/DDBJ databases">
        <title>Telomere length de novo assembly of all 7 chromosomes of the fungus, Metarhizium brunneum, using a novel assembly pipeline.</title>
        <authorList>
            <person name="Saud z."/>
            <person name="Kortsinoglou A."/>
            <person name="Kouvelis V.N."/>
            <person name="Butt T.M."/>
        </authorList>
    </citation>
    <scope>NUCLEOTIDE SEQUENCE [LARGE SCALE GENOMIC DNA]</scope>
    <source>
        <strain evidence="2 3">4556</strain>
    </source>
</reference>
<dbReference type="GeneID" id="26246698"/>
<dbReference type="OrthoDB" id="5598852at2759"/>
<dbReference type="InterPro" id="IPR051678">
    <property type="entry name" value="AGP_Transferase"/>
</dbReference>
<keyword evidence="3" id="KW-1185">Reference proteome</keyword>
<sequence>MASYYFDDSIGFFFESNTSATRQQCDDFARAHAEGQLRPVQIQGTFSYTVAVGTTKIFQFRTLDSSFDMHVMSLAKAIHPQFVASCKYHGIIGQSRPLHIYEMDHLPGMAYIVSRNIAAVQPPDAVFRQHNTVEDLASFFAQSWNSNHQLDPRDTATLLMEFQSKFDLLAQSLPSRFASSLREVRRSLPSLFSGMLPFVLNHEDLCEMNILINSKTGHMTGIVDWAEARILPFGFALWSLENILGYMDSTGWHYYDNRHELEGHFWQTFRAKVSNISEVDMHLIRRARMTGLFCRYGFVVEGKILKGVIDPTTSSSLVYLDAFCTNGI</sequence>
<dbReference type="AlphaFoldDB" id="A0A7D5YTF2"/>
<accession>A0A7D5YTF2</accession>
<dbReference type="InterPro" id="IPR011009">
    <property type="entry name" value="Kinase-like_dom_sf"/>
</dbReference>
<dbReference type="Pfam" id="PF01636">
    <property type="entry name" value="APH"/>
    <property type="match status" value="1"/>
</dbReference>
<dbReference type="InterPro" id="IPR002575">
    <property type="entry name" value="Aminoglycoside_PTrfase"/>
</dbReference>
<dbReference type="RefSeq" id="XP_014540591.1">
    <property type="nucleotide sequence ID" value="XM_014685105.1"/>
</dbReference>
<feature type="domain" description="Aminoglycoside phosphotransferase" evidence="1">
    <location>
        <begin position="80"/>
        <end position="240"/>
    </location>
</feature>
<evidence type="ECO:0000259" key="1">
    <source>
        <dbReference type="Pfam" id="PF01636"/>
    </source>
</evidence>
<dbReference type="PANTHER" id="PTHR21310">
    <property type="entry name" value="AMINOGLYCOSIDE PHOSPHOTRANSFERASE-RELATED-RELATED"/>
    <property type="match status" value="1"/>
</dbReference>
<evidence type="ECO:0000313" key="3">
    <source>
        <dbReference type="Proteomes" id="UP000510686"/>
    </source>
</evidence>
<dbReference type="KEGG" id="mbrn:26246698"/>
<evidence type="ECO:0000313" key="2">
    <source>
        <dbReference type="EMBL" id="QLI71200.1"/>
    </source>
</evidence>
<dbReference type="EMBL" id="CP058935">
    <property type="protein sequence ID" value="QLI71200.1"/>
    <property type="molecule type" value="Genomic_DNA"/>
</dbReference>